<dbReference type="EMBL" id="AMFJ01021646">
    <property type="protein sequence ID" value="EKD66198.1"/>
    <property type="molecule type" value="Genomic_DNA"/>
</dbReference>
<gene>
    <name evidence="2" type="ORF">ACD_49C00060G0040</name>
</gene>
<comment type="caution">
    <text evidence="2">The sequence shown here is derived from an EMBL/GenBank/DDBJ whole genome shotgun (WGS) entry which is preliminary data.</text>
</comment>
<evidence type="ECO:0000313" key="2">
    <source>
        <dbReference type="EMBL" id="EKD66198.1"/>
    </source>
</evidence>
<proteinExistence type="predicted"/>
<organism evidence="2">
    <name type="scientific">uncultured bacterium</name>
    <name type="common">gcode 4</name>
    <dbReference type="NCBI Taxonomy" id="1234023"/>
    <lineage>
        <taxon>Bacteria</taxon>
        <taxon>environmental samples</taxon>
    </lineage>
</organism>
<name>K2BBR4_9BACT</name>
<keyword evidence="1" id="KW-0812">Transmembrane</keyword>
<accession>K2BBR4</accession>
<feature type="transmembrane region" description="Helical" evidence="1">
    <location>
        <begin position="84"/>
        <end position="102"/>
    </location>
</feature>
<dbReference type="AlphaFoldDB" id="K2BBR4"/>
<sequence length="316" mass="39743">MKNILYIKWSWLWDIISSIPKLTQLRLEKNKIYWLYTGNFNQMYINYLNILKDKWLIDEIIITSFDFNGFLFILMKYFKKFDLVVIWWVSTLKTIFLSFLLWKKREYNLNSINWKDDMIKSELWISWKPFYLWNIFDFKKLNNKYRYIWNNFIVLYWSFINRSMNSQEWLNLWHYLTEKWYDIVLIWWDREKWLKDIYDNENIKYFDLIWNLDFYDLVNILSNSKFNICGNWWIMWIANLVNKKNINFHTVSRFIWEAPVDNIDSFNLRLYHYKNCKPCESWNCKFKWTKRELECLNSINAKDIINLIDRYYLCVY</sequence>
<protein>
    <submittedName>
        <fullName evidence="2">Uncharacterized protein</fullName>
    </submittedName>
</protein>
<keyword evidence="1" id="KW-0472">Membrane</keyword>
<dbReference type="SUPFAM" id="SSF53756">
    <property type="entry name" value="UDP-Glycosyltransferase/glycogen phosphorylase"/>
    <property type="match status" value="1"/>
</dbReference>
<keyword evidence="1" id="KW-1133">Transmembrane helix</keyword>
<evidence type="ECO:0000256" key="1">
    <source>
        <dbReference type="SAM" id="Phobius"/>
    </source>
</evidence>
<dbReference type="Gene3D" id="3.40.50.2000">
    <property type="entry name" value="Glycogen Phosphorylase B"/>
    <property type="match status" value="1"/>
</dbReference>
<reference evidence="2" key="1">
    <citation type="journal article" date="2012" name="Science">
        <title>Fermentation, hydrogen, and sulfur metabolism in multiple uncultivated bacterial phyla.</title>
        <authorList>
            <person name="Wrighton K.C."/>
            <person name="Thomas B.C."/>
            <person name="Sharon I."/>
            <person name="Miller C.S."/>
            <person name="Castelle C.J."/>
            <person name="VerBerkmoes N.C."/>
            <person name="Wilkins M.J."/>
            <person name="Hettich R.L."/>
            <person name="Lipton M.S."/>
            <person name="Williams K.H."/>
            <person name="Long P.E."/>
            <person name="Banfield J.F."/>
        </authorList>
    </citation>
    <scope>NUCLEOTIDE SEQUENCE [LARGE SCALE GENOMIC DNA]</scope>
</reference>